<dbReference type="EMBL" id="JAHWGI010000292">
    <property type="protein sequence ID" value="KAK3912205.1"/>
    <property type="molecule type" value="Genomic_DNA"/>
</dbReference>
<keyword evidence="3" id="KW-1185">Reference proteome</keyword>
<dbReference type="AlphaFoldDB" id="A0AAE1GZL1"/>
<dbReference type="GO" id="GO:0004386">
    <property type="term" value="F:helicase activity"/>
    <property type="evidence" value="ECO:0007669"/>
    <property type="project" value="UniProtKB-KW"/>
</dbReference>
<feature type="compositionally biased region" description="Pro residues" evidence="1">
    <location>
        <begin position="40"/>
        <end position="49"/>
    </location>
</feature>
<evidence type="ECO:0000256" key="1">
    <source>
        <dbReference type="SAM" id="MobiDB-lite"/>
    </source>
</evidence>
<proteinExistence type="predicted"/>
<protein>
    <submittedName>
        <fullName evidence="2">Helicase senataxin</fullName>
    </submittedName>
</protein>
<dbReference type="Proteomes" id="UP001219518">
    <property type="component" value="Unassembled WGS sequence"/>
</dbReference>
<keyword evidence="2" id="KW-0067">ATP-binding</keyword>
<evidence type="ECO:0000313" key="3">
    <source>
        <dbReference type="Proteomes" id="UP001219518"/>
    </source>
</evidence>
<name>A0AAE1GZL1_9NEOP</name>
<accession>A0AAE1GZL1</accession>
<keyword evidence="2" id="KW-0347">Helicase</keyword>
<sequence length="173" mass="17728">MSVDWAGAGAGRGSGSGFMAAADPPSSSSGPDSDPQRQPLLPPPPPPPQRQRSDLRTADFASDNPALSVSSSTISSASSAASSRTKLSDDGGVVVGLLSASRAPSLMEEGVAVGDAEDSFSVCTMQTVSVSSLLMPSPCFIVALLLLPPVIGFLLYLFVEFFVPVLVDILVDM</sequence>
<feature type="compositionally biased region" description="Low complexity" evidence="1">
    <location>
        <begin position="17"/>
        <end position="39"/>
    </location>
</feature>
<reference evidence="2" key="1">
    <citation type="submission" date="2021-07" db="EMBL/GenBank/DDBJ databases">
        <authorList>
            <person name="Catto M.A."/>
            <person name="Jacobson A."/>
            <person name="Kennedy G."/>
            <person name="Labadie P."/>
            <person name="Hunt B.G."/>
            <person name="Srinivasan R."/>
        </authorList>
    </citation>
    <scope>NUCLEOTIDE SEQUENCE</scope>
    <source>
        <strain evidence="2">PL_HMW_Pooled</strain>
        <tissue evidence="2">Head</tissue>
    </source>
</reference>
<feature type="compositionally biased region" description="Low complexity" evidence="1">
    <location>
        <begin position="66"/>
        <end position="83"/>
    </location>
</feature>
<feature type="region of interest" description="Disordered" evidence="1">
    <location>
        <begin position="1"/>
        <end position="88"/>
    </location>
</feature>
<evidence type="ECO:0000313" key="2">
    <source>
        <dbReference type="EMBL" id="KAK3912205.1"/>
    </source>
</evidence>
<keyword evidence="2" id="KW-0378">Hydrolase</keyword>
<keyword evidence="2" id="KW-0547">Nucleotide-binding</keyword>
<gene>
    <name evidence="2" type="ORF">KUF71_021775</name>
</gene>
<reference evidence="2" key="2">
    <citation type="journal article" date="2023" name="BMC Genomics">
        <title>Pest status, molecular evolution, and epigenetic factors derived from the genome assembly of Frankliniella fusca, a thysanopteran phytovirus vector.</title>
        <authorList>
            <person name="Catto M.A."/>
            <person name="Labadie P.E."/>
            <person name="Jacobson A.L."/>
            <person name="Kennedy G.G."/>
            <person name="Srinivasan R."/>
            <person name="Hunt B.G."/>
        </authorList>
    </citation>
    <scope>NUCLEOTIDE SEQUENCE</scope>
    <source>
        <strain evidence="2">PL_HMW_Pooled</strain>
    </source>
</reference>
<comment type="caution">
    <text evidence="2">The sequence shown here is derived from an EMBL/GenBank/DDBJ whole genome shotgun (WGS) entry which is preliminary data.</text>
</comment>
<organism evidence="2 3">
    <name type="scientific">Frankliniella fusca</name>
    <dbReference type="NCBI Taxonomy" id="407009"/>
    <lineage>
        <taxon>Eukaryota</taxon>
        <taxon>Metazoa</taxon>
        <taxon>Ecdysozoa</taxon>
        <taxon>Arthropoda</taxon>
        <taxon>Hexapoda</taxon>
        <taxon>Insecta</taxon>
        <taxon>Pterygota</taxon>
        <taxon>Neoptera</taxon>
        <taxon>Paraneoptera</taxon>
        <taxon>Thysanoptera</taxon>
        <taxon>Terebrantia</taxon>
        <taxon>Thripoidea</taxon>
        <taxon>Thripidae</taxon>
        <taxon>Frankliniella</taxon>
    </lineage>
</organism>